<dbReference type="InterPro" id="IPR050574">
    <property type="entry name" value="HPF/YfiA_ribosome-assoc"/>
</dbReference>
<dbReference type="AlphaFoldDB" id="A0A134BE28"/>
<organism evidence="4 5">
    <name type="scientific">Porphyromonas somerae</name>
    <dbReference type="NCBI Taxonomy" id="322095"/>
    <lineage>
        <taxon>Bacteria</taxon>
        <taxon>Pseudomonadati</taxon>
        <taxon>Bacteroidota</taxon>
        <taxon>Bacteroidia</taxon>
        <taxon>Bacteroidales</taxon>
        <taxon>Porphyromonadaceae</taxon>
        <taxon>Porphyromonas</taxon>
    </lineage>
</organism>
<keyword evidence="1" id="KW-0810">Translation regulation</keyword>
<evidence type="ECO:0000256" key="1">
    <source>
        <dbReference type="ARBA" id="ARBA00022845"/>
    </source>
</evidence>
<dbReference type="Pfam" id="PF02482">
    <property type="entry name" value="Ribosomal_S30AE"/>
    <property type="match status" value="1"/>
</dbReference>
<reference evidence="5" key="1">
    <citation type="submission" date="2016-01" db="EMBL/GenBank/DDBJ databases">
        <authorList>
            <person name="Mitreva M."/>
            <person name="Pepin K.H."/>
            <person name="Mihindukulasuriya K.A."/>
            <person name="Fulton R."/>
            <person name="Fronick C."/>
            <person name="O'Laughlin M."/>
            <person name="Miner T."/>
            <person name="Herter B."/>
            <person name="Rosa B.A."/>
            <person name="Cordes M."/>
            <person name="Tomlinson C."/>
            <person name="Wollam A."/>
            <person name="Palsikar V.B."/>
            <person name="Mardis E.R."/>
            <person name="Wilson R.K."/>
        </authorList>
    </citation>
    <scope>NUCLEOTIDE SEQUENCE [LARGE SCALE GENOMIC DNA]</scope>
    <source>
        <strain evidence="5">KA00683</strain>
    </source>
</reference>
<dbReference type="PANTHER" id="PTHR33231">
    <property type="entry name" value="30S RIBOSOMAL PROTEIN"/>
    <property type="match status" value="1"/>
</dbReference>
<evidence type="ECO:0000313" key="4">
    <source>
        <dbReference type="EMBL" id="KXB78181.1"/>
    </source>
</evidence>
<dbReference type="Gene3D" id="3.30.160.100">
    <property type="entry name" value="Ribosome hibernation promotion factor-like"/>
    <property type="match status" value="1"/>
</dbReference>
<accession>A0A134BE28</accession>
<dbReference type="SUPFAM" id="SSF69754">
    <property type="entry name" value="Ribosome binding protein Y (YfiA homologue)"/>
    <property type="match status" value="1"/>
</dbReference>
<evidence type="ECO:0000313" key="5">
    <source>
        <dbReference type="Proteomes" id="UP000070224"/>
    </source>
</evidence>
<dbReference type="Proteomes" id="UP000070224">
    <property type="component" value="Unassembled WGS sequence"/>
</dbReference>
<dbReference type="STRING" id="322095.HMPREF3185_00268"/>
<dbReference type="PANTHER" id="PTHR33231:SF1">
    <property type="entry name" value="30S RIBOSOMAL PROTEIN"/>
    <property type="match status" value="1"/>
</dbReference>
<evidence type="ECO:0000256" key="2">
    <source>
        <dbReference type="ARBA" id="ARBA00038695"/>
    </source>
</evidence>
<dbReference type="InterPro" id="IPR003489">
    <property type="entry name" value="RHF/RaiA"/>
</dbReference>
<comment type="subunit">
    <text evidence="2">Associates exclusively with 100S ribosomes, which are dimers of 70S ribosomes.</text>
</comment>
<sequence length="95" mass="10817">MDIRIQAIHFDATEQLKAFIQKKLEKLTRFADDIQAAEVVLKVVKPEVSNNKEASIKLKVNGADFFVDKTGNSFEESVDLCIDVLKRKLEKHKEA</sequence>
<dbReference type="GO" id="GO:0022627">
    <property type="term" value="C:cytosolic small ribosomal subunit"/>
    <property type="evidence" value="ECO:0007669"/>
    <property type="project" value="TreeGrafter"/>
</dbReference>
<keyword evidence="5" id="KW-1185">Reference proteome</keyword>
<name>A0A134BE28_9PORP</name>
<dbReference type="GO" id="GO:0043024">
    <property type="term" value="F:ribosomal small subunit binding"/>
    <property type="evidence" value="ECO:0007669"/>
    <property type="project" value="TreeGrafter"/>
</dbReference>
<protein>
    <recommendedName>
        <fullName evidence="3">Ribosome hibernation promoting factor</fullName>
    </recommendedName>
</protein>
<proteinExistence type="predicted"/>
<comment type="caution">
    <text evidence="4">The sequence shown here is derived from an EMBL/GenBank/DDBJ whole genome shotgun (WGS) entry which is preliminary data.</text>
</comment>
<gene>
    <name evidence="4" type="ORF">HMPREF3185_00268</name>
</gene>
<dbReference type="GO" id="GO:0045900">
    <property type="term" value="P:negative regulation of translational elongation"/>
    <property type="evidence" value="ECO:0007669"/>
    <property type="project" value="TreeGrafter"/>
</dbReference>
<evidence type="ECO:0000256" key="3">
    <source>
        <dbReference type="ARBA" id="ARBA00041148"/>
    </source>
</evidence>
<dbReference type="EMBL" id="LSDK01000020">
    <property type="protein sequence ID" value="KXB78181.1"/>
    <property type="molecule type" value="Genomic_DNA"/>
</dbReference>
<dbReference type="InterPro" id="IPR036567">
    <property type="entry name" value="RHF-like"/>
</dbReference>
<dbReference type="PATRIC" id="fig|322095.3.peg.266"/>
<dbReference type="OrthoDB" id="9808702at2"/>
<dbReference type="NCBIfam" id="TIGR00741">
    <property type="entry name" value="yfiA"/>
    <property type="match status" value="1"/>
</dbReference>
<dbReference type="RefSeq" id="WP_009433670.1">
    <property type="nucleotide sequence ID" value="NZ_KQ960414.1"/>
</dbReference>